<sequence length="274" mass="30521">MTQISVVQWTSGNVPEENLQQLQQLLQLLPKQRPQLVVLPEVFATFGAGEANQVERAEKPGAGFIQQSVADMAREHDLWILAGTIPLQAGERYAAASMLYDNQGVEQARYDKIHLFDAQVEDGTGSYQESKFTKPGEQLKVVDTPFGKIGMAVCYDLRFPELFRALRQQGAELIVLPSAFTKVTGSAHWKPLLQARAIENQCYLIAPNQGGTHPDGRETWGHSMIVDPWGKIRTEIGSDLGVGSARIDLESLRNVRQRMPVESHNRFKVNLKDA</sequence>
<dbReference type="Gene3D" id="3.60.110.10">
    <property type="entry name" value="Carbon-nitrogen hydrolase"/>
    <property type="match status" value="1"/>
</dbReference>
<dbReference type="PROSITE" id="PS50263">
    <property type="entry name" value="CN_HYDROLASE"/>
    <property type="match status" value="1"/>
</dbReference>
<dbReference type="InterPro" id="IPR036526">
    <property type="entry name" value="C-N_Hydrolase_sf"/>
</dbReference>
<dbReference type="RefSeq" id="WP_126803475.1">
    <property type="nucleotide sequence ID" value="NZ_PIPL01000001.1"/>
</dbReference>
<protein>
    <submittedName>
        <fullName evidence="4">Amidohydrolase</fullName>
    </submittedName>
</protein>
<dbReference type="Proteomes" id="UP000288293">
    <property type="component" value="Unassembled WGS sequence"/>
</dbReference>
<dbReference type="OrthoDB" id="9811121at2"/>
<dbReference type="SUPFAM" id="SSF56317">
    <property type="entry name" value="Carbon-nitrogen hydrolase"/>
    <property type="match status" value="1"/>
</dbReference>
<dbReference type="InterPro" id="IPR045254">
    <property type="entry name" value="Nit1/2_C-N_Hydrolase"/>
</dbReference>
<evidence type="ECO:0000259" key="3">
    <source>
        <dbReference type="PROSITE" id="PS50263"/>
    </source>
</evidence>
<evidence type="ECO:0000256" key="2">
    <source>
        <dbReference type="ARBA" id="ARBA00022801"/>
    </source>
</evidence>
<dbReference type="PANTHER" id="PTHR23088">
    <property type="entry name" value="NITRILASE-RELATED"/>
    <property type="match status" value="1"/>
</dbReference>
<dbReference type="InterPro" id="IPR001110">
    <property type="entry name" value="UPF0012_CS"/>
</dbReference>
<proteinExistence type="inferred from homology"/>
<keyword evidence="5" id="KW-1185">Reference proteome</keyword>
<dbReference type="PROSITE" id="PS01227">
    <property type="entry name" value="UPF0012"/>
    <property type="match status" value="1"/>
</dbReference>
<keyword evidence="2 4" id="KW-0378">Hydrolase</keyword>
<comment type="similarity">
    <text evidence="1">Belongs to the carbon-nitrogen hydrolase superfamily. NIT1/NIT2 family.</text>
</comment>
<reference evidence="4 5" key="1">
    <citation type="journal article" date="2011" name="Front. Microbiol.">
        <title>Genomic signatures of strain selection and enhancement in Bacillus atrophaeus var. globigii, a historical biowarfare simulant.</title>
        <authorList>
            <person name="Gibbons H.S."/>
            <person name="Broomall S.M."/>
            <person name="McNew L.A."/>
            <person name="Daligault H."/>
            <person name="Chapman C."/>
            <person name="Bruce D."/>
            <person name="Karavis M."/>
            <person name="Krepps M."/>
            <person name="McGregor P.A."/>
            <person name="Hong C."/>
            <person name="Park K.H."/>
            <person name="Akmal A."/>
            <person name="Feldman A."/>
            <person name="Lin J.S."/>
            <person name="Chang W.E."/>
            <person name="Higgs B.W."/>
            <person name="Demirev P."/>
            <person name="Lindquist J."/>
            <person name="Liem A."/>
            <person name="Fochler E."/>
            <person name="Read T.D."/>
            <person name="Tapia R."/>
            <person name="Johnson S."/>
            <person name="Bishop-Lilly K.A."/>
            <person name="Detter C."/>
            <person name="Han C."/>
            <person name="Sozhamannan S."/>
            <person name="Rosenzweig C.N."/>
            <person name="Skowronski E.W."/>
        </authorList>
    </citation>
    <scope>NUCLEOTIDE SEQUENCE [LARGE SCALE GENOMIC DNA]</scope>
    <source>
        <strain evidence="4 5">MLST1</strain>
    </source>
</reference>
<dbReference type="EMBL" id="PIPL01000001">
    <property type="protein sequence ID" value="RUO26665.1"/>
    <property type="molecule type" value="Genomic_DNA"/>
</dbReference>
<gene>
    <name evidence="4" type="ORF">CWE09_08185</name>
</gene>
<dbReference type="Pfam" id="PF00795">
    <property type="entry name" value="CN_hydrolase"/>
    <property type="match status" value="1"/>
</dbReference>
<dbReference type="AlphaFoldDB" id="A0A432W9E5"/>
<dbReference type="PANTHER" id="PTHR23088:SF27">
    <property type="entry name" value="DEAMINATED GLUTATHIONE AMIDASE"/>
    <property type="match status" value="1"/>
</dbReference>
<name>A0A432W9E5_9GAMM</name>
<evidence type="ECO:0000313" key="4">
    <source>
        <dbReference type="EMBL" id="RUO26665.1"/>
    </source>
</evidence>
<dbReference type="GO" id="GO:0016811">
    <property type="term" value="F:hydrolase activity, acting on carbon-nitrogen (but not peptide) bonds, in linear amides"/>
    <property type="evidence" value="ECO:0007669"/>
    <property type="project" value="InterPro"/>
</dbReference>
<organism evidence="4 5">
    <name type="scientific">Aliidiomarina minuta</name>
    <dbReference type="NCBI Taxonomy" id="880057"/>
    <lineage>
        <taxon>Bacteria</taxon>
        <taxon>Pseudomonadati</taxon>
        <taxon>Pseudomonadota</taxon>
        <taxon>Gammaproteobacteria</taxon>
        <taxon>Alteromonadales</taxon>
        <taxon>Idiomarinaceae</taxon>
        <taxon>Aliidiomarina</taxon>
    </lineage>
</organism>
<dbReference type="InterPro" id="IPR003010">
    <property type="entry name" value="C-N_Hydrolase"/>
</dbReference>
<evidence type="ECO:0000313" key="5">
    <source>
        <dbReference type="Proteomes" id="UP000288293"/>
    </source>
</evidence>
<evidence type="ECO:0000256" key="1">
    <source>
        <dbReference type="ARBA" id="ARBA00010613"/>
    </source>
</evidence>
<dbReference type="CDD" id="cd07572">
    <property type="entry name" value="nit"/>
    <property type="match status" value="1"/>
</dbReference>
<comment type="caution">
    <text evidence="4">The sequence shown here is derived from an EMBL/GenBank/DDBJ whole genome shotgun (WGS) entry which is preliminary data.</text>
</comment>
<feature type="domain" description="CN hydrolase" evidence="3">
    <location>
        <begin position="1"/>
        <end position="249"/>
    </location>
</feature>
<accession>A0A432W9E5</accession>